<dbReference type="Gene3D" id="1.25.40.180">
    <property type="match status" value="2"/>
</dbReference>
<proteinExistence type="inferred from homology"/>
<accession>A0A8B8GL62</accession>
<feature type="domain" description="MIF4G" evidence="5">
    <location>
        <begin position="459"/>
        <end position="681"/>
    </location>
</feature>
<evidence type="ECO:0000256" key="4">
    <source>
        <dbReference type="SAM" id="MobiDB-lite"/>
    </source>
</evidence>
<keyword evidence="6" id="KW-1185">Reference proteome</keyword>
<dbReference type="GeneID" id="112692650"/>
<gene>
    <name evidence="7" type="primary">LOC112692650</name>
</gene>
<sequence>MSQYEEVNAAASGALNSKTENMQDEGLVTRRTVKKYPMDRDLQSWRKRQTHQSGTPITTTMTPSFNRVNHFFLPKEEAIVLHTSKNAWIPPCLKAKDTNNGQPLNDEDLQIEDIRKKFLSILNKLSPGNMVPLTETIMSLPIETEKCMNTVIEILFQKAINEPSFTPQYAYICTGMHTKEVKLNDKKSKISFNKLLTKCCQERLNQMRVHEQTLAKERQAIDDCQDQDVKDQLKFKYDQDELAYRKKSIGNCRYMCELYKVGILTNRTLKTSINYLLKSPNEENLECACNILKHVGKTISHRATFNKLNEYMSAIYKTKIPTRIRFMIQDIIELKNNDWVPINARPKQEYCNTKALSNTEKLVPPEWNVVSRKNIPHNLKEQIQIKLPTEIQKVNALKNSKLPSITEKCDLEQPLLPNSSSDVESNKSLLLPCGGKLNENTKRSHSSDAEDIEIEEEIQKKYRAILDNLSSENIVPMAKQIISLPIKTDDCLKNVVQLLFQKAMDEPKLTPQIAHICSLMKDTVVKSKDQKSSPSFRKLLIDKCQSAFEAMFNRKQIVTKDRNEVESCKDKEKRKLLQSKFDQKELDHSRRSIANCRFICELLKVNILVPSILEMCAARLVQTSKETSIECVCVILKNAGNSFDFSGIIEKLHEYSIAHKQKLSSRMQSMILDTLELNNSDLI</sequence>
<keyword evidence="2" id="KW-0396">Initiation factor</keyword>
<evidence type="ECO:0000256" key="2">
    <source>
        <dbReference type="ARBA" id="ARBA00022540"/>
    </source>
</evidence>
<dbReference type="OrthoDB" id="514777at2759"/>
<evidence type="ECO:0000313" key="7">
    <source>
        <dbReference type="RefSeq" id="XP_025423167.1"/>
    </source>
</evidence>
<evidence type="ECO:0000259" key="5">
    <source>
        <dbReference type="SMART" id="SM00543"/>
    </source>
</evidence>
<name>A0A8B8GL62_9HEMI</name>
<keyword evidence="3" id="KW-0648">Protein biosynthesis</keyword>
<dbReference type="AlphaFoldDB" id="A0A8B8GL62"/>
<feature type="region of interest" description="Disordered" evidence="4">
    <location>
        <begin position="1"/>
        <end position="26"/>
    </location>
</feature>
<dbReference type="InterPro" id="IPR016024">
    <property type="entry name" value="ARM-type_fold"/>
</dbReference>
<organism evidence="6 7">
    <name type="scientific">Sipha flava</name>
    <name type="common">yellow sugarcane aphid</name>
    <dbReference type="NCBI Taxonomy" id="143950"/>
    <lineage>
        <taxon>Eukaryota</taxon>
        <taxon>Metazoa</taxon>
        <taxon>Ecdysozoa</taxon>
        <taxon>Arthropoda</taxon>
        <taxon>Hexapoda</taxon>
        <taxon>Insecta</taxon>
        <taxon>Pterygota</taxon>
        <taxon>Neoptera</taxon>
        <taxon>Paraneoptera</taxon>
        <taxon>Hemiptera</taxon>
        <taxon>Sternorrhyncha</taxon>
        <taxon>Aphidomorpha</taxon>
        <taxon>Aphidoidea</taxon>
        <taxon>Aphididae</taxon>
        <taxon>Sipha</taxon>
    </lineage>
</organism>
<dbReference type="RefSeq" id="XP_025423167.1">
    <property type="nucleotide sequence ID" value="XM_025567382.1"/>
</dbReference>
<dbReference type="GO" id="GO:0003729">
    <property type="term" value="F:mRNA binding"/>
    <property type="evidence" value="ECO:0007669"/>
    <property type="project" value="TreeGrafter"/>
</dbReference>
<evidence type="ECO:0000256" key="1">
    <source>
        <dbReference type="ARBA" id="ARBA00005775"/>
    </source>
</evidence>
<dbReference type="GO" id="GO:0016281">
    <property type="term" value="C:eukaryotic translation initiation factor 4F complex"/>
    <property type="evidence" value="ECO:0007669"/>
    <property type="project" value="TreeGrafter"/>
</dbReference>
<dbReference type="SMART" id="SM00543">
    <property type="entry name" value="MIF4G"/>
    <property type="match status" value="2"/>
</dbReference>
<dbReference type="PANTHER" id="PTHR23253:SF9">
    <property type="entry name" value="EUKARYOTIC TRANSLATION INITIATION FACTOR 4 GAMMA 2"/>
    <property type="match status" value="1"/>
</dbReference>
<dbReference type="Proteomes" id="UP000694846">
    <property type="component" value="Unplaced"/>
</dbReference>
<dbReference type="InterPro" id="IPR003890">
    <property type="entry name" value="MIF4G-like_typ-3"/>
</dbReference>
<dbReference type="PANTHER" id="PTHR23253">
    <property type="entry name" value="EUKARYOTIC TRANSLATION INITIATION FACTOR 4 GAMMA"/>
    <property type="match status" value="1"/>
</dbReference>
<evidence type="ECO:0000256" key="3">
    <source>
        <dbReference type="ARBA" id="ARBA00022917"/>
    </source>
</evidence>
<evidence type="ECO:0000313" key="6">
    <source>
        <dbReference type="Proteomes" id="UP000694846"/>
    </source>
</evidence>
<reference evidence="7" key="1">
    <citation type="submission" date="2025-08" db="UniProtKB">
        <authorList>
            <consortium name="RefSeq"/>
        </authorList>
    </citation>
    <scope>IDENTIFICATION</scope>
    <source>
        <tissue evidence="7">Whole body</tissue>
    </source>
</reference>
<protein>
    <submittedName>
        <fullName evidence="7">Uncharacterized protein LOC112692650</fullName>
    </submittedName>
</protein>
<dbReference type="Pfam" id="PF02854">
    <property type="entry name" value="MIF4G"/>
    <property type="match status" value="2"/>
</dbReference>
<dbReference type="GO" id="GO:0003743">
    <property type="term" value="F:translation initiation factor activity"/>
    <property type="evidence" value="ECO:0007669"/>
    <property type="project" value="UniProtKB-KW"/>
</dbReference>
<feature type="domain" description="MIF4G" evidence="5">
    <location>
        <begin position="115"/>
        <end position="338"/>
    </location>
</feature>
<comment type="similarity">
    <text evidence="1">Belongs to the eukaryotic initiation factor 4G family.</text>
</comment>
<dbReference type="SUPFAM" id="SSF48371">
    <property type="entry name" value="ARM repeat"/>
    <property type="match status" value="2"/>
</dbReference>